<dbReference type="Ensembl" id="ENSMFAT00000088215.1">
    <property type="protein sequence ID" value="ENSMFAP00000051002.1"/>
    <property type="gene ID" value="ENSMFAG00000055510.1"/>
</dbReference>
<feature type="chain" id="PRO_5031346363" description="Secreted protein" evidence="1">
    <location>
        <begin position="16"/>
        <end position="129"/>
    </location>
</feature>
<evidence type="ECO:0000256" key="1">
    <source>
        <dbReference type="SAM" id="SignalP"/>
    </source>
</evidence>
<dbReference type="GeneTree" id="ENSGT00940000166898"/>
<evidence type="ECO:0000313" key="2">
    <source>
        <dbReference type="Ensembl" id="ENSMFAP00000051002.1"/>
    </source>
</evidence>
<reference evidence="2 3" key="1">
    <citation type="submission" date="2013-03" db="EMBL/GenBank/DDBJ databases">
        <authorList>
            <person name="Warren W."/>
            <person name="Wilson R.K."/>
        </authorList>
    </citation>
    <scope>NUCLEOTIDE SEQUENCE</scope>
</reference>
<reference evidence="2" key="3">
    <citation type="submission" date="2025-09" db="UniProtKB">
        <authorList>
            <consortium name="Ensembl"/>
        </authorList>
    </citation>
    <scope>IDENTIFICATION</scope>
</reference>
<feature type="signal peptide" evidence="1">
    <location>
        <begin position="1"/>
        <end position="15"/>
    </location>
</feature>
<keyword evidence="1" id="KW-0732">Signal</keyword>
<protein>
    <recommendedName>
        <fullName evidence="4">Secreted protein</fullName>
    </recommendedName>
</protein>
<dbReference type="AlphaFoldDB" id="A0A7N9CIR3"/>
<organism evidence="2 3">
    <name type="scientific">Macaca fascicularis</name>
    <name type="common">Crab-eating macaque</name>
    <name type="synonym">Cynomolgus monkey</name>
    <dbReference type="NCBI Taxonomy" id="9541"/>
    <lineage>
        <taxon>Eukaryota</taxon>
        <taxon>Metazoa</taxon>
        <taxon>Chordata</taxon>
        <taxon>Craniata</taxon>
        <taxon>Vertebrata</taxon>
        <taxon>Euteleostomi</taxon>
        <taxon>Mammalia</taxon>
        <taxon>Eutheria</taxon>
        <taxon>Euarchontoglires</taxon>
        <taxon>Primates</taxon>
        <taxon>Haplorrhini</taxon>
        <taxon>Catarrhini</taxon>
        <taxon>Cercopithecidae</taxon>
        <taxon>Cercopithecinae</taxon>
        <taxon>Macaca</taxon>
    </lineage>
</organism>
<dbReference type="PRINTS" id="PR02045">
    <property type="entry name" value="F138DOMAIN"/>
</dbReference>
<reference evidence="2" key="2">
    <citation type="submission" date="2025-08" db="UniProtKB">
        <authorList>
            <consortium name="Ensembl"/>
        </authorList>
    </citation>
    <scope>IDENTIFICATION</scope>
</reference>
<name>A0A7N9CIR3_MACFA</name>
<dbReference type="Proteomes" id="UP000233100">
    <property type="component" value="Chromosome 11"/>
</dbReference>
<dbReference type="PANTHER" id="PTHR12138:SF154">
    <property type="entry name" value="PROTEIN-SERINE_THREONINE PHOSPHATASE"/>
    <property type="match status" value="1"/>
</dbReference>
<sequence>MSFISFFFFVRQHLALSPRLECSSTVTAHCSLNLLGSSDPSALASRVAGTTGTCHHAWLIFHVFYRDRVSPCCPGWSRTTELERSSCPGLPKCWDYRGEPLRRTSFILEITSCDGKGWALLSKSLTQQH</sequence>
<keyword evidence="3" id="KW-1185">Reference proteome</keyword>
<dbReference type="PANTHER" id="PTHR12138">
    <property type="entry name" value="PRIMATE-EXPANDED PROTEIN FAMILY"/>
    <property type="match status" value="1"/>
</dbReference>
<evidence type="ECO:0008006" key="4">
    <source>
        <dbReference type="Google" id="ProtNLM"/>
    </source>
</evidence>
<proteinExistence type="predicted"/>
<evidence type="ECO:0000313" key="3">
    <source>
        <dbReference type="Proteomes" id="UP000233100"/>
    </source>
</evidence>
<accession>A0A7N9CIR3</accession>